<feature type="non-terminal residue" evidence="10">
    <location>
        <position position="94"/>
    </location>
</feature>
<comment type="caution">
    <text evidence="10">The sequence shown here is derived from an EMBL/GenBank/DDBJ whole genome shotgun (WGS) entry which is preliminary data.</text>
</comment>
<dbReference type="GO" id="GO:0005886">
    <property type="term" value="C:plasma membrane"/>
    <property type="evidence" value="ECO:0007669"/>
    <property type="project" value="UniProtKB-SubCell"/>
</dbReference>
<dbReference type="PANTHER" id="PTHR30433:SF2">
    <property type="entry name" value="MOTILITY PROTEIN A"/>
    <property type="match status" value="1"/>
</dbReference>
<dbReference type="EMBL" id="AJWY01003622">
    <property type="protein sequence ID" value="EKC74809.1"/>
    <property type="molecule type" value="Genomic_DNA"/>
</dbReference>
<dbReference type="InterPro" id="IPR047055">
    <property type="entry name" value="MotA-like"/>
</dbReference>
<dbReference type="GO" id="GO:0071978">
    <property type="term" value="P:bacterial-type flagellum-dependent swarming motility"/>
    <property type="evidence" value="ECO:0007669"/>
    <property type="project" value="InterPro"/>
</dbReference>
<sequence>MLVVDSIEPEKVRSLLNRELEYLEERHVQDTAFYYKGSEYAPAFGMIGTLIGLINLLANLEDTATLTKNMAVALVTTFYGVILANLIFKPIANK</sequence>
<keyword evidence="3" id="KW-0813">Transport</keyword>
<comment type="similarity">
    <text evidence="2">Belongs to the MotA family.</text>
</comment>
<accession>K1U4C4</accession>
<evidence type="ECO:0000256" key="5">
    <source>
        <dbReference type="ARBA" id="ARBA00022692"/>
    </source>
</evidence>
<comment type="subcellular location">
    <subcellularLocation>
        <location evidence="1">Cell membrane</location>
        <topology evidence="1">Multi-pass membrane protein</topology>
    </subcellularLocation>
</comment>
<keyword evidence="6 8" id="KW-1133">Transmembrane helix</keyword>
<feature type="transmembrane region" description="Helical" evidence="8">
    <location>
        <begin position="70"/>
        <end position="88"/>
    </location>
</feature>
<evidence type="ECO:0000256" key="6">
    <source>
        <dbReference type="ARBA" id="ARBA00022989"/>
    </source>
</evidence>
<evidence type="ECO:0000256" key="2">
    <source>
        <dbReference type="ARBA" id="ARBA00008038"/>
    </source>
</evidence>
<protein>
    <submittedName>
        <fullName evidence="10">MotA/TolQ/ExbB proton channel</fullName>
    </submittedName>
</protein>
<dbReference type="GO" id="GO:0006935">
    <property type="term" value="P:chemotaxis"/>
    <property type="evidence" value="ECO:0007669"/>
    <property type="project" value="InterPro"/>
</dbReference>
<keyword evidence="5 8" id="KW-0812">Transmembrane</keyword>
<dbReference type="AlphaFoldDB" id="K1U4C4"/>
<evidence type="ECO:0000313" key="10">
    <source>
        <dbReference type="EMBL" id="EKC74809.1"/>
    </source>
</evidence>
<organism evidence="10">
    <name type="scientific">human gut metagenome</name>
    <dbReference type="NCBI Taxonomy" id="408170"/>
    <lineage>
        <taxon>unclassified sequences</taxon>
        <taxon>metagenomes</taxon>
        <taxon>organismal metagenomes</taxon>
    </lineage>
</organism>
<dbReference type="InterPro" id="IPR002898">
    <property type="entry name" value="MotA_ExbB_proton_chnl"/>
</dbReference>
<evidence type="ECO:0000256" key="1">
    <source>
        <dbReference type="ARBA" id="ARBA00004651"/>
    </source>
</evidence>
<keyword evidence="7 8" id="KW-0472">Membrane</keyword>
<evidence type="ECO:0000256" key="7">
    <source>
        <dbReference type="ARBA" id="ARBA00023136"/>
    </source>
</evidence>
<evidence type="ECO:0000259" key="9">
    <source>
        <dbReference type="Pfam" id="PF01618"/>
    </source>
</evidence>
<feature type="transmembrane region" description="Helical" evidence="8">
    <location>
        <begin position="40"/>
        <end position="58"/>
    </location>
</feature>
<dbReference type="Pfam" id="PF01618">
    <property type="entry name" value="MotA_ExbB"/>
    <property type="match status" value="1"/>
</dbReference>
<evidence type="ECO:0000256" key="8">
    <source>
        <dbReference type="SAM" id="Phobius"/>
    </source>
</evidence>
<keyword evidence="4" id="KW-1003">Cell membrane</keyword>
<evidence type="ECO:0000256" key="3">
    <source>
        <dbReference type="ARBA" id="ARBA00022448"/>
    </source>
</evidence>
<dbReference type="InterPro" id="IPR000540">
    <property type="entry name" value="Flag_MotA_CS"/>
</dbReference>
<proteinExistence type="inferred from homology"/>
<dbReference type="PANTHER" id="PTHR30433">
    <property type="entry name" value="CHEMOTAXIS PROTEIN MOTA"/>
    <property type="match status" value="1"/>
</dbReference>
<gene>
    <name evidence="10" type="ORF">LEA_05557</name>
</gene>
<name>K1U4C4_9ZZZZ</name>
<feature type="domain" description="MotA/TolQ/ExbB proton channel" evidence="9">
    <location>
        <begin position="3"/>
        <end position="94"/>
    </location>
</feature>
<reference evidence="10" key="1">
    <citation type="journal article" date="2013" name="Environ. Microbiol.">
        <title>Microbiota from the distal guts of lean and obese adolescents exhibit partial functional redundancy besides clear differences in community structure.</title>
        <authorList>
            <person name="Ferrer M."/>
            <person name="Ruiz A."/>
            <person name="Lanza F."/>
            <person name="Haange S.B."/>
            <person name="Oberbach A."/>
            <person name="Till H."/>
            <person name="Bargiela R."/>
            <person name="Campoy C."/>
            <person name="Segura M.T."/>
            <person name="Richter M."/>
            <person name="von Bergen M."/>
            <person name="Seifert J."/>
            <person name="Suarez A."/>
        </authorList>
    </citation>
    <scope>NUCLEOTIDE SEQUENCE</scope>
</reference>
<dbReference type="PROSITE" id="PS01307">
    <property type="entry name" value="MOTA"/>
    <property type="match status" value="1"/>
</dbReference>
<evidence type="ECO:0000256" key="4">
    <source>
        <dbReference type="ARBA" id="ARBA00022475"/>
    </source>
</evidence>